<feature type="signal peptide" evidence="1">
    <location>
        <begin position="1"/>
        <end position="23"/>
    </location>
</feature>
<dbReference type="PROSITE" id="PS51257">
    <property type="entry name" value="PROKAR_LIPOPROTEIN"/>
    <property type="match status" value="1"/>
</dbReference>
<dbReference type="Proteomes" id="UP000030130">
    <property type="component" value="Unassembled WGS sequence"/>
</dbReference>
<feature type="chain" id="PRO_5001956848" description="Lipoprotein" evidence="1">
    <location>
        <begin position="24"/>
        <end position="71"/>
    </location>
</feature>
<dbReference type="RefSeq" id="WP_018965741.1">
    <property type="nucleotide sequence ID" value="NZ_CALUCC010000066.1"/>
</dbReference>
<evidence type="ECO:0000313" key="2">
    <source>
        <dbReference type="EMBL" id="KGN84396.1"/>
    </source>
</evidence>
<evidence type="ECO:0008006" key="4">
    <source>
        <dbReference type="Google" id="ProtNLM"/>
    </source>
</evidence>
<dbReference type="OrthoDB" id="9954628at2"/>
<sequence length="71" mass="7214">MKKFVAFAAVIAAVSFASCNSQAKTEEAADSTAMDSATLVEEAAPVVDTAAMQIDSAAMKAEEAATEQAAQ</sequence>
<evidence type="ECO:0000256" key="1">
    <source>
        <dbReference type="SAM" id="SignalP"/>
    </source>
</evidence>
<dbReference type="PATRIC" id="fig|111105.18.peg.581"/>
<gene>
    <name evidence="2" type="ORF">HR08_09085</name>
</gene>
<proteinExistence type="predicted"/>
<name>A0A099WSI1_9PORP</name>
<dbReference type="AlphaFoldDB" id="A0A099WSI1"/>
<comment type="caution">
    <text evidence="2">The sequence shown here is derived from an EMBL/GenBank/DDBJ whole genome shotgun (WGS) entry which is preliminary data.</text>
</comment>
<accession>A0A099WSI1</accession>
<dbReference type="EMBL" id="JRAI01000072">
    <property type="protein sequence ID" value="KGN84396.1"/>
    <property type="molecule type" value="Genomic_DNA"/>
</dbReference>
<evidence type="ECO:0000313" key="3">
    <source>
        <dbReference type="Proteomes" id="UP000030130"/>
    </source>
</evidence>
<protein>
    <recommendedName>
        <fullName evidence="4">Lipoprotein</fullName>
    </recommendedName>
</protein>
<dbReference type="GeneID" id="57240604"/>
<keyword evidence="1" id="KW-0732">Signal</keyword>
<organism evidence="2 3">
    <name type="scientific">Porphyromonas gulae</name>
    <dbReference type="NCBI Taxonomy" id="111105"/>
    <lineage>
        <taxon>Bacteria</taxon>
        <taxon>Pseudomonadati</taxon>
        <taxon>Bacteroidota</taxon>
        <taxon>Bacteroidia</taxon>
        <taxon>Bacteroidales</taxon>
        <taxon>Porphyromonadaceae</taxon>
        <taxon>Porphyromonas</taxon>
    </lineage>
</organism>
<reference evidence="2 3" key="1">
    <citation type="submission" date="2014-08" db="EMBL/GenBank/DDBJ databases">
        <title>Porphyromonas gulae strain:COT-052_OH1451 Genome sequencing.</title>
        <authorList>
            <person name="Wallis C."/>
            <person name="Deusch O."/>
            <person name="O'Flynn C."/>
            <person name="Davis I."/>
            <person name="Jospin G."/>
            <person name="Darling A.E."/>
            <person name="Coil D.A."/>
            <person name="Alexiev A."/>
            <person name="Horsfall A."/>
            <person name="Kirkwood N."/>
            <person name="Harris S."/>
            <person name="Eisen J.A."/>
        </authorList>
    </citation>
    <scope>NUCLEOTIDE SEQUENCE [LARGE SCALE GENOMIC DNA]</scope>
    <source>
        <strain evidence="3">COT-052 OH1451</strain>
    </source>
</reference>